<dbReference type="EMBL" id="NIVX01000098">
    <property type="protein sequence ID" value="OWQ71487.1"/>
    <property type="molecule type" value="Genomic_DNA"/>
</dbReference>
<accession>A0A246I0Z5</accession>
<name>A0A246I0Z5_STEMA</name>
<dbReference type="RefSeq" id="WP_088497589.1">
    <property type="nucleotide sequence ID" value="NZ_JACLBH010000001.1"/>
</dbReference>
<evidence type="ECO:0000313" key="2">
    <source>
        <dbReference type="Proteomes" id="UP000197090"/>
    </source>
</evidence>
<evidence type="ECO:0000313" key="1">
    <source>
        <dbReference type="EMBL" id="OWQ71487.1"/>
    </source>
</evidence>
<dbReference type="Proteomes" id="UP000197090">
    <property type="component" value="Unassembled WGS sequence"/>
</dbReference>
<organism evidence="1 2">
    <name type="scientific">Stenotrophomonas maltophilia</name>
    <name type="common">Pseudomonas maltophilia</name>
    <name type="synonym">Xanthomonas maltophilia</name>
    <dbReference type="NCBI Taxonomy" id="40324"/>
    <lineage>
        <taxon>Bacteria</taxon>
        <taxon>Pseudomonadati</taxon>
        <taxon>Pseudomonadota</taxon>
        <taxon>Gammaproteobacteria</taxon>
        <taxon>Lysobacterales</taxon>
        <taxon>Lysobacteraceae</taxon>
        <taxon>Stenotrophomonas</taxon>
        <taxon>Stenotrophomonas maltophilia group</taxon>
    </lineage>
</organism>
<sequence>MFDYQGWTFNANGRTRVARVELDGDGDGTINRYRLTLGPAQSGLCIKVASQEEAAKRLETEVEKLLGPEW</sequence>
<protein>
    <submittedName>
        <fullName evidence="1">Uncharacterized protein</fullName>
    </submittedName>
</protein>
<dbReference type="GeneID" id="97261236"/>
<dbReference type="AlphaFoldDB" id="A0A246I0Z5"/>
<comment type="caution">
    <text evidence="1">The sequence shown here is derived from an EMBL/GenBank/DDBJ whole genome shotgun (WGS) entry which is preliminary data.</text>
</comment>
<reference evidence="1 2" key="1">
    <citation type="submission" date="2017-06" db="EMBL/GenBank/DDBJ databases">
        <authorList>
            <person name="Kim H.J."/>
            <person name="Triplett B.A."/>
        </authorList>
    </citation>
    <scope>NUCLEOTIDE SEQUENCE [LARGE SCALE GENOMIC DNA]</scope>
    <source>
        <strain evidence="1 2">594</strain>
    </source>
</reference>
<gene>
    <name evidence="1" type="ORF">CEE63_16685</name>
</gene>
<proteinExistence type="predicted"/>